<name>A0ACC2D5P8_DIPCM</name>
<organism evidence="1 2">
    <name type="scientific">Diphasiastrum complanatum</name>
    <name type="common">Issler's clubmoss</name>
    <name type="synonym">Lycopodium complanatum</name>
    <dbReference type="NCBI Taxonomy" id="34168"/>
    <lineage>
        <taxon>Eukaryota</taxon>
        <taxon>Viridiplantae</taxon>
        <taxon>Streptophyta</taxon>
        <taxon>Embryophyta</taxon>
        <taxon>Tracheophyta</taxon>
        <taxon>Lycopodiopsida</taxon>
        <taxon>Lycopodiales</taxon>
        <taxon>Lycopodiaceae</taxon>
        <taxon>Lycopodioideae</taxon>
        <taxon>Diphasiastrum</taxon>
    </lineage>
</organism>
<dbReference type="Proteomes" id="UP001162992">
    <property type="component" value="Chromosome 7"/>
</dbReference>
<proteinExistence type="predicted"/>
<reference evidence="2" key="1">
    <citation type="journal article" date="2024" name="Proc. Natl. Acad. Sci. U.S.A.">
        <title>Extraordinary preservation of gene collinearity over three hundred million years revealed in homosporous lycophytes.</title>
        <authorList>
            <person name="Li C."/>
            <person name="Wickell D."/>
            <person name="Kuo L.Y."/>
            <person name="Chen X."/>
            <person name="Nie B."/>
            <person name="Liao X."/>
            <person name="Peng D."/>
            <person name="Ji J."/>
            <person name="Jenkins J."/>
            <person name="Williams M."/>
            <person name="Shu S."/>
            <person name="Plott C."/>
            <person name="Barry K."/>
            <person name="Rajasekar S."/>
            <person name="Grimwood J."/>
            <person name="Han X."/>
            <person name="Sun S."/>
            <person name="Hou Z."/>
            <person name="He W."/>
            <person name="Dai G."/>
            <person name="Sun C."/>
            <person name="Schmutz J."/>
            <person name="Leebens-Mack J.H."/>
            <person name="Li F.W."/>
            <person name="Wang L."/>
        </authorList>
    </citation>
    <scope>NUCLEOTIDE SEQUENCE [LARGE SCALE GENOMIC DNA]</scope>
    <source>
        <strain evidence="2">cv. PW_Plant_1</strain>
    </source>
</reference>
<dbReference type="EMBL" id="CM055098">
    <property type="protein sequence ID" value="KAJ7549614.1"/>
    <property type="molecule type" value="Genomic_DNA"/>
</dbReference>
<keyword evidence="2" id="KW-1185">Reference proteome</keyword>
<evidence type="ECO:0000313" key="1">
    <source>
        <dbReference type="EMBL" id="KAJ7549614.1"/>
    </source>
</evidence>
<protein>
    <submittedName>
        <fullName evidence="1">Uncharacterized protein</fullName>
    </submittedName>
</protein>
<evidence type="ECO:0000313" key="2">
    <source>
        <dbReference type="Proteomes" id="UP001162992"/>
    </source>
</evidence>
<accession>A0ACC2D5P8</accession>
<comment type="caution">
    <text evidence="1">The sequence shown here is derived from an EMBL/GenBank/DDBJ whole genome shotgun (WGS) entry which is preliminary data.</text>
</comment>
<gene>
    <name evidence="1" type="ORF">O6H91_07G060200</name>
</gene>
<sequence>MGFGVSMHAQWQRVVEKIGTSLDRWRNLQANMAGRALVLKHLVIPKVIYFLACWQPSDANLHWFEAMCRNFLWSSDFEKRGFVGVAWSTCLLPKKFGGLSLPDVRFMAARSMAS</sequence>